<reference evidence="3" key="2">
    <citation type="submission" date="2019-02" db="EMBL/GenBank/DDBJ databases">
        <title>Granulicella sibirica sp. nov., a psychrotolerant acidobacterium isolated from an organic soil layer in forested tundra, West Siberia.</title>
        <authorList>
            <person name="Oshkin I.Y."/>
            <person name="Kulichevskaya I.S."/>
            <person name="Rijpstra W.I.C."/>
            <person name="Sinninghe Damste J.S."/>
            <person name="Rakitin A.L."/>
            <person name="Ravin N.V."/>
            <person name="Dedysh S.N."/>
        </authorList>
    </citation>
    <scope>NUCLEOTIDE SEQUENCE [LARGE SCALE GENOMIC DNA]</scope>
    <source>
        <strain evidence="3">AF10</strain>
    </source>
</reference>
<keyword evidence="3" id="KW-1185">Reference proteome</keyword>
<feature type="transmembrane region" description="Helical" evidence="1">
    <location>
        <begin position="39"/>
        <end position="63"/>
    </location>
</feature>
<dbReference type="RefSeq" id="WP_128912380.1">
    <property type="nucleotide sequence ID" value="NZ_RDSM01000001.1"/>
</dbReference>
<keyword evidence="1" id="KW-1133">Transmembrane helix</keyword>
<keyword evidence="1" id="KW-0472">Membrane</keyword>
<feature type="transmembrane region" description="Helical" evidence="1">
    <location>
        <begin position="83"/>
        <end position="102"/>
    </location>
</feature>
<dbReference type="EMBL" id="RDSM01000001">
    <property type="protein sequence ID" value="RXH58371.1"/>
    <property type="molecule type" value="Genomic_DNA"/>
</dbReference>
<protein>
    <submittedName>
        <fullName evidence="2">Uncharacterized protein</fullName>
    </submittedName>
</protein>
<evidence type="ECO:0000313" key="3">
    <source>
        <dbReference type="Proteomes" id="UP000289437"/>
    </source>
</evidence>
<gene>
    <name evidence="2" type="ORF">GRAN_1681</name>
</gene>
<proteinExistence type="predicted"/>
<name>A0A4Q0T9R8_9BACT</name>
<reference evidence="2 3" key="1">
    <citation type="submission" date="2018-11" db="EMBL/GenBank/DDBJ databases">
        <authorList>
            <person name="Mardanov A.V."/>
            <person name="Ravin N.V."/>
            <person name="Dedysh S.N."/>
        </authorList>
    </citation>
    <scope>NUCLEOTIDE SEQUENCE [LARGE SCALE GENOMIC DNA]</scope>
    <source>
        <strain evidence="2 3">AF10</strain>
    </source>
</reference>
<sequence>MTPTQTSKQTRPASPTPRLSGQGYFFGVPVGDLGWFTSLLMATATGFAAFFAATFVGIISLLVYNTAGSHAIDYSFAYKRFGLPIGVVVLFIAYAYLGTLWARRQLRRA</sequence>
<keyword evidence="1" id="KW-0812">Transmembrane</keyword>
<dbReference type="AlphaFoldDB" id="A0A4Q0T9R8"/>
<dbReference type="OrthoDB" id="123520at2"/>
<evidence type="ECO:0000313" key="2">
    <source>
        <dbReference type="EMBL" id="RXH58371.1"/>
    </source>
</evidence>
<dbReference type="Proteomes" id="UP000289437">
    <property type="component" value="Unassembled WGS sequence"/>
</dbReference>
<evidence type="ECO:0000256" key="1">
    <source>
        <dbReference type="SAM" id="Phobius"/>
    </source>
</evidence>
<organism evidence="2 3">
    <name type="scientific">Granulicella sibirica</name>
    <dbReference type="NCBI Taxonomy" id="2479048"/>
    <lineage>
        <taxon>Bacteria</taxon>
        <taxon>Pseudomonadati</taxon>
        <taxon>Acidobacteriota</taxon>
        <taxon>Terriglobia</taxon>
        <taxon>Terriglobales</taxon>
        <taxon>Acidobacteriaceae</taxon>
        <taxon>Granulicella</taxon>
    </lineage>
</organism>
<accession>A0A4Q0T9R8</accession>
<comment type="caution">
    <text evidence="2">The sequence shown here is derived from an EMBL/GenBank/DDBJ whole genome shotgun (WGS) entry which is preliminary data.</text>
</comment>